<dbReference type="PROSITE" id="PS00913">
    <property type="entry name" value="ADH_IRON_1"/>
    <property type="match status" value="1"/>
</dbReference>
<dbReference type="InterPro" id="IPR056798">
    <property type="entry name" value="ADH_Fe_C"/>
</dbReference>
<dbReference type="InterPro" id="IPR001670">
    <property type="entry name" value="ADH_Fe/GldA"/>
</dbReference>
<dbReference type="PANTHER" id="PTHR43633">
    <property type="entry name" value="ALCOHOL DEHYDROGENASE YQHD"/>
    <property type="match status" value="1"/>
</dbReference>
<dbReference type="Gene3D" id="3.40.50.1970">
    <property type="match status" value="1"/>
</dbReference>
<dbReference type="GO" id="GO:0005829">
    <property type="term" value="C:cytosol"/>
    <property type="evidence" value="ECO:0007669"/>
    <property type="project" value="TreeGrafter"/>
</dbReference>
<dbReference type="GO" id="GO:0008106">
    <property type="term" value="F:alcohol dehydrogenase (NADP+) activity"/>
    <property type="evidence" value="ECO:0007669"/>
    <property type="project" value="TreeGrafter"/>
</dbReference>
<dbReference type="GO" id="GO:1990002">
    <property type="term" value="F:methylglyoxal reductase (NADPH) (acetol producing) activity"/>
    <property type="evidence" value="ECO:0007669"/>
    <property type="project" value="TreeGrafter"/>
</dbReference>
<dbReference type="EMBL" id="DXHX01000174">
    <property type="protein sequence ID" value="HIV75862.1"/>
    <property type="molecule type" value="Genomic_DNA"/>
</dbReference>
<dbReference type="GO" id="GO:0046872">
    <property type="term" value="F:metal ion binding"/>
    <property type="evidence" value="ECO:0007669"/>
    <property type="project" value="InterPro"/>
</dbReference>
<comment type="caution">
    <text evidence="4">The sequence shown here is derived from an EMBL/GenBank/DDBJ whole genome shotgun (WGS) entry which is preliminary data.</text>
</comment>
<evidence type="ECO:0000256" key="1">
    <source>
        <dbReference type="ARBA" id="ARBA00023002"/>
    </source>
</evidence>
<evidence type="ECO:0000259" key="2">
    <source>
        <dbReference type="Pfam" id="PF00465"/>
    </source>
</evidence>
<evidence type="ECO:0000259" key="3">
    <source>
        <dbReference type="Pfam" id="PF25137"/>
    </source>
</evidence>
<dbReference type="PROSITE" id="PS00060">
    <property type="entry name" value="ADH_IRON_2"/>
    <property type="match status" value="1"/>
</dbReference>
<name>A0A9D1PPK3_9BACI</name>
<dbReference type="CDD" id="cd08187">
    <property type="entry name" value="BDH"/>
    <property type="match status" value="1"/>
</dbReference>
<feature type="domain" description="Fe-containing alcohol dehydrogenase-like C-terminal" evidence="3">
    <location>
        <begin position="188"/>
        <end position="389"/>
    </location>
</feature>
<dbReference type="AlphaFoldDB" id="A0A9D1PPK3"/>
<dbReference type="Proteomes" id="UP000823937">
    <property type="component" value="Unassembled WGS sequence"/>
</dbReference>
<organism evidence="4 5">
    <name type="scientific">Candidatus Pseudogracilibacillus intestinigallinarum</name>
    <dbReference type="NCBI Taxonomy" id="2838742"/>
    <lineage>
        <taxon>Bacteria</taxon>
        <taxon>Bacillati</taxon>
        <taxon>Bacillota</taxon>
        <taxon>Bacilli</taxon>
        <taxon>Bacillales</taxon>
        <taxon>Bacillaceae</taxon>
        <taxon>Pseudogracilibacillus</taxon>
    </lineage>
</organism>
<dbReference type="FunFam" id="3.40.50.1970:FF:000003">
    <property type="entry name" value="Alcohol dehydrogenase, iron-containing"/>
    <property type="match status" value="1"/>
</dbReference>
<evidence type="ECO:0000313" key="5">
    <source>
        <dbReference type="Proteomes" id="UP000823937"/>
    </source>
</evidence>
<feature type="domain" description="Alcohol dehydrogenase iron-type/glycerol dehydrogenase GldA" evidence="2">
    <location>
        <begin position="9"/>
        <end position="177"/>
    </location>
</feature>
<keyword evidence="1" id="KW-0560">Oxidoreductase</keyword>
<evidence type="ECO:0000313" key="4">
    <source>
        <dbReference type="EMBL" id="HIV75862.1"/>
    </source>
</evidence>
<sequence length="390" mass="43387">MQPFMYYNPTKLLFGKDQINQLSNEIGKYGRKILLVYGGGSIKRNGVYEKITYELKKANVEWVELMGVASNPKLSTVRRGIDICKREKIDFILAVGGGSVIDCTKAIVVGAKTEADVWNIICRKTRAIDGIPYGSIVTLAGTGAELSLSAVISNEETKEKRAFVSSFSRAKFSIVDPTLMISVPKKHTINGVVDTMSHLLEHYFHHGNNTNIQDEFLEAALRNVATTGTKLLQDLSNESYRETIAYASSIALSDQMNMGFVGDWGTHHIEHALSAVHDIPHGGGMAILFPKWMEYVLDDENVSRFKRFAVNVFGVDPSGKSDKQVAQEGIESLANLWKEWGAPSSLEHYDIHDDKTFSLIAHKTMETAPNCGNFRRLQKDDVLQILQKSL</sequence>
<reference evidence="4" key="2">
    <citation type="submission" date="2021-04" db="EMBL/GenBank/DDBJ databases">
        <authorList>
            <person name="Gilroy R."/>
        </authorList>
    </citation>
    <scope>NUCLEOTIDE SEQUENCE</scope>
    <source>
        <strain evidence="4">CHK169-2315</strain>
    </source>
</reference>
<dbReference type="Pfam" id="PF25137">
    <property type="entry name" value="ADH_Fe_C"/>
    <property type="match status" value="1"/>
</dbReference>
<accession>A0A9D1PPK3</accession>
<dbReference type="InterPro" id="IPR018211">
    <property type="entry name" value="ADH_Fe_CS"/>
</dbReference>
<dbReference type="GO" id="GO:1990362">
    <property type="term" value="F:butanol dehydrogenase (NAD+) activity"/>
    <property type="evidence" value="ECO:0007669"/>
    <property type="project" value="InterPro"/>
</dbReference>
<dbReference type="Pfam" id="PF00465">
    <property type="entry name" value="Fe-ADH"/>
    <property type="match status" value="1"/>
</dbReference>
<dbReference type="SUPFAM" id="SSF56796">
    <property type="entry name" value="Dehydroquinate synthase-like"/>
    <property type="match status" value="1"/>
</dbReference>
<dbReference type="InterPro" id="IPR044731">
    <property type="entry name" value="BDH-like"/>
</dbReference>
<proteinExistence type="predicted"/>
<gene>
    <name evidence="4" type="ORF">H9895_12365</name>
</gene>
<protein>
    <submittedName>
        <fullName evidence="4">Iron-containing alcohol dehydrogenase</fullName>
    </submittedName>
</protein>
<dbReference type="PANTHER" id="PTHR43633:SF1">
    <property type="entry name" value="ALCOHOL DEHYDROGENASE YQHD"/>
    <property type="match status" value="1"/>
</dbReference>
<dbReference type="Gene3D" id="1.20.1090.10">
    <property type="entry name" value="Dehydroquinate synthase-like - alpha domain"/>
    <property type="match status" value="1"/>
</dbReference>
<reference evidence="4" key="1">
    <citation type="journal article" date="2021" name="PeerJ">
        <title>Extensive microbial diversity within the chicken gut microbiome revealed by metagenomics and culture.</title>
        <authorList>
            <person name="Gilroy R."/>
            <person name="Ravi A."/>
            <person name="Getino M."/>
            <person name="Pursley I."/>
            <person name="Horton D.L."/>
            <person name="Alikhan N.F."/>
            <person name="Baker D."/>
            <person name="Gharbi K."/>
            <person name="Hall N."/>
            <person name="Watson M."/>
            <person name="Adriaenssens E.M."/>
            <person name="Foster-Nyarko E."/>
            <person name="Jarju S."/>
            <person name="Secka A."/>
            <person name="Antonio M."/>
            <person name="Oren A."/>
            <person name="Chaudhuri R.R."/>
            <person name="La Ragione R."/>
            <person name="Hildebrand F."/>
            <person name="Pallen M.J."/>
        </authorList>
    </citation>
    <scope>NUCLEOTIDE SEQUENCE</scope>
    <source>
        <strain evidence="4">CHK169-2315</strain>
    </source>
</reference>